<proteinExistence type="predicted"/>
<reference evidence="7 8" key="1">
    <citation type="journal article" date="2023" name="Insect Mol. Biol.">
        <title>Genome sequencing provides insights into the evolution of gene families encoding plant cell wall-degrading enzymes in longhorned beetles.</title>
        <authorList>
            <person name="Shin N.R."/>
            <person name="Okamura Y."/>
            <person name="Kirsch R."/>
            <person name="Pauchet Y."/>
        </authorList>
    </citation>
    <scope>NUCLEOTIDE SEQUENCE [LARGE SCALE GENOMIC DNA]</scope>
    <source>
        <strain evidence="7">EAD_L_NR</strain>
    </source>
</reference>
<evidence type="ECO:0000256" key="1">
    <source>
        <dbReference type="ARBA" id="ARBA00022723"/>
    </source>
</evidence>
<accession>A0AAV8VN15</accession>
<name>A0AAV8VN15_9CUCU</name>
<organism evidence="7 8">
    <name type="scientific">Exocentrus adspersus</name>
    <dbReference type="NCBI Taxonomy" id="1586481"/>
    <lineage>
        <taxon>Eukaryota</taxon>
        <taxon>Metazoa</taxon>
        <taxon>Ecdysozoa</taxon>
        <taxon>Arthropoda</taxon>
        <taxon>Hexapoda</taxon>
        <taxon>Insecta</taxon>
        <taxon>Pterygota</taxon>
        <taxon>Neoptera</taxon>
        <taxon>Endopterygota</taxon>
        <taxon>Coleoptera</taxon>
        <taxon>Polyphaga</taxon>
        <taxon>Cucujiformia</taxon>
        <taxon>Chrysomeloidea</taxon>
        <taxon>Cerambycidae</taxon>
        <taxon>Lamiinae</taxon>
        <taxon>Acanthocinini</taxon>
        <taxon>Exocentrus</taxon>
    </lineage>
</organism>
<evidence type="ECO:0000313" key="7">
    <source>
        <dbReference type="EMBL" id="KAJ8915306.1"/>
    </source>
</evidence>
<evidence type="ECO:0000256" key="3">
    <source>
        <dbReference type="ARBA" id="ARBA00022833"/>
    </source>
</evidence>
<dbReference type="AlphaFoldDB" id="A0AAV8VN15"/>
<evidence type="ECO:0000256" key="5">
    <source>
        <dbReference type="PROSITE-ProRule" id="PRU00309"/>
    </source>
</evidence>
<dbReference type="EMBL" id="JANEYG010000055">
    <property type="protein sequence ID" value="KAJ8915306.1"/>
    <property type="molecule type" value="Genomic_DNA"/>
</dbReference>
<evidence type="ECO:0000256" key="4">
    <source>
        <dbReference type="ARBA" id="ARBA00023125"/>
    </source>
</evidence>
<gene>
    <name evidence="7" type="ORF">NQ315_014814</name>
</gene>
<dbReference type="Proteomes" id="UP001159042">
    <property type="component" value="Unassembled WGS sequence"/>
</dbReference>
<comment type="caution">
    <text evidence="7">The sequence shown here is derived from an EMBL/GenBank/DDBJ whole genome shotgun (WGS) entry which is preliminary data.</text>
</comment>
<sequence>MYGKQNKWCFVPRCTSTSVSTPNKFFVRVPGDDFDRKKSWFNAARRDLPKSKSEFFYCEDHFNLDKIMENYTRFKLMGGKIIMKQNVVQHIFNCQPDQKRTASSILPRWLPMKRERTRLVAEAIAADEQYSAYELLETPSTSTAPLQDVESSHQQQERILPKQKSVGIHTGSFTFLFDVQCNLTVTLSGFSFLCSVYECESRSHKKGHYFQQPAAVKPHNE</sequence>
<dbReference type="Pfam" id="PF05485">
    <property type="entry name" value="THAP"/>
    <property type="match status" value="1"/>
</dbReference>
<keyword evidence="4 5" id="KW-0238">DNA-binding</keyword>
<keyword evidence="2 5" id="KW-0863">Zinc-finger</keyword>
<evidence type="ECO:0000313" key="8">
    <source>
        <dbReference type="Proteomes" id="UP001159042"/>
    </source>
</evidence>
<keyword evidence="8" id="KW-1185">Reference proteome</keyword>
<feature type="domain" description="THAP-type" evidence="6">
    <location>
        <begin position="1"/>
        <end position="92"/>
    </location>
</feature>
<dbReference type="SUPFAM" id="SSF57716">
    <property type="entry name" value="Glucocorticoid receptor-like (DNA-binding domain)"/>
    <property type="match status" value="1"/>
</dbReference>
<dbReference type="GO" id="GO:0008270">
    <property type="term" value="F:zinc ion binding"/>
    <property type="evidence" value="ECO:0007669"/>
    <property type="project" value="UniProtKB-KW"/>
</dbReference>
<evidence type="ECO:0000256" key="2">
    <source>
        <dbReference type="ARBA" id="ARBA00022771"/>
    </source>
</evidence>
<dbReference type="InterPro" id="IPR006612">
    <property type="entry name" value="THAP_Znf"/>
</dbReference>
<evidence type="ECO:0000259" key="6">
    <source>
        <dbReference type="PROSITE" id="PS50950"/>
    </source>
</evidence>
<dbReference type="PROSITE" id="PS50950">
    <property type="entry name" value="ZF_THAP"/>
    <property type="match status" value="1"/>
</dbReference>
<keyword evidence="3" id="KW-0862">Zinc</keyword>
<protein>
    <recommendedName>
        <fullName evidence="6">THAP-type domain-containing protein</fullName>
    </recommendedName>
</protein>
<keyword evidence="1" id="KW-0479">Metal-binding</keyword>
<dbReference type="GO" id="GO:0003677">
    <property type="term" value="F:DNA binding"/>
    <property type="evidence" value="ECO:0007669"/>
    <property type="project" value="UniProtKB-UniRule"/>
</dbReference>